<accession>A0A5A7NXR1</accession>
<dbReference type="Proteomes" id="UP000325081">
    <property type="component" value="Unassembled WGS sequence"/>
</dbReference>
<evidence type="ECO:0000256" key="3">
    <source>
        <dbReference type="ARBA" id="ARBA00022806"/>
    </source>
</evidence>
<proteinExistence type="predicted"/>
<keyword evidence="3 6" id="KW-0347">Helicase</keyword>
<sequence>MKLEENGVVDEKEENPNAVSNFRISKPLRDALKAKRIESLFPIQAMTFDLILDGSDLVGRARTGQGKTLAFVLPILESLINGPANASRRTGYGRPPSVLVLLPTRELAIQVSYDFRVELSHFYSSLHYF</sequence>
<name>A0A5A7NXR1_STRAF</name>
<dbReference type="PANTHER" id="PTHR47959:SF1">
    <property type="entry name" value="ATP-DEPENDENT RNA HELICASE DBPA"/>
    <property type="match status" value="1"/>
</dbReference>
<comment type="caution">
    <text evidence="6">The sequence shown here is derived from an EMBL/GenBank/DDBJ whole genome shotgun (WGS) entry which is preliminary data.</text>
</comment>
<dbReference type="EMBL" id="BKCP01000002">
    <property type="protein sequence ID" value="GER25306.1"/>
    <property type="molecule type" value="Genomic_DNA"/>
</dbReference>
<dbReference type="OrthoDB" id="1745719at2759"/>
<dbReference type="GO" id="GO:0003724">
    <property type="term" value="F:RNA helicase activity"/>
    <property type="evidence" value="ECO:0007669"/>
    <property type="project" value="TreeGrafter"/>
</dbReference>
<dbReference type="InterPro" id="IPR014001">
    <property type="entry name" value="Helicase_ATP-bd"/>
</dbReference>
<dbReference type="SUPFAM" id="SSF52540">
    <property type="entry name" value="P-loop containing nucleoside triphosphate hydrolases"/>
    <property type="match status" value="1"/>
</dbReference>
<keyword evidence="4" id="KW-0067">ATP-binding</keyword>
<dbReference type="Gene3D" id="3.40.50.300">
    <property type="entry name" value="P-loop containing nucleotide triphosphate hydrolases"/>
    <property type="match status" value="1"/>
</dbReference>
<keyword evidence="2" id="KW-0378">Hydrolase</keyword>
<dbReference type="Pfam" id="PF00270">
    <property type="entry name" value="DEAD"/>
    <property type="match status" value="1"/>
</dbReference>
<dbReference type="InterPro" id="IPR011545">
    <property type="entry name" value="DEAD/DEAH_box_helicase_dom"/>
</dbReference>
<dbReference type="PANTHER" id="PTHR47959">
    <property type="entry name" value="ATP-DEPENDENT RNA HELICASE RHLE-RELATED"/>
    <property type="match status" value="1"/>
</dbReference>
<dbReference type="GO" id="GO:0005829">
    <property type="term" value="C:cytosol"/>
    <property type="evidence" value="ECO:0007669"/>
    <property type="project" value="TreeGrafter"/>
</dbReference>
<keyword evidence="1" id="KW-0547">Nucleotide-binding</keyword>
<organism evidence="6 7">
    <name type="scientific">Striga asiatica</name>
    <name type="common">Asiatic witchweed</name>
    <name type="synonym">Buchnera asiatica</name>
    <dbReference type="NCBI Taxonomy" id="4170"/>
    <lineage>
        <taxon>Eukaryota</taxon>
        <taxon>Viridiplantae</taxon>
        <taxon>Streptophyta</taxon>
        <taxon>Embryophyta</taxon>
        <taxon>Tracheophyta</taxon>
        <taxon>Spermatophyta</taxon>
        <taxon>Magnoliopsida</taxon>
        <taxon>eudicotyledons</taxon>
        <taxon>Gunneridae</taxon>
        <taxon>Pentapetalae</taxon>
        <taxon>asterids</taxon>
        <taxon>lamiids</taxon>
        <taxon>Lamiales</taxon>
        <taxon>Orobanchaceae</taxon>
        <taxon>Buchnereae</taxon>
        <taxon>Striga</taxon>
    </lineage>
</organism>
<dbReference type="InterPro" id="IPR050079">
    <property type="entry name" value="DEAD_box_RNA_helicase"/>
</dbReference>
<feature type="domain" description="Helicase ATP-binding" evidence="5">
    <location>
        <begin position="48"/>
        <end position="129"/>
    </location>
</feature>
<reference evidence="7" key="1">
    <citation type="journal article" date="2019" name="Curr. Biol.">
        <title>Genome Sequence of Striga asiatica Provides Insight into the Evolution of Plant Parasitism.</title>
        <authorList>
            <person name="Yoshida S."/>
            <person name="Kim S."/>
            <person name="Wafula E.K."/>
            <person name="Tanskanen J."/>
            <person name="Kim Y.M."/>
            <person name="Honaas L."/>
            <person name="Yang Z."/>
            <person name="Spallek T."/>
            <person name="Conn C.E."/>
            <person name="Ichihashi Y."/>
            <person name="Cheong K."/>
            <person name="Cui S."/>
            <person name="Der J.P."/>
            <person name="Gundlach H."/>
            <person name="Jiao Y."/>
            <person name="Hori C."/>
            <person name="Ishida J.K."/>
            <person name="Kasahara H."/>
            <person name="Kiba T."/>
            <person name="Kim M.S."/>
            <person name="Koo N."/>
            <person name="Laohavisit A."/>
            <person name="Lee Y.H."/>
            <person name="Lumba S."/>
            <person name="McCourt P."/>
            <person name="Mortimer J.C."/>
            <person name="Mutuku J.M."/>
            <person name="Nomura T."/>
            <person name="Sasaki-Sekimoto Y."/>
            <person name="Seto Y."/>
            <person name="Wang Y."/>
            <person name="Wakatake T."/>
            <person name="Sakakibara H."/>
            <person name="Demura T."/>
            <person name="Yamaguchi S."/>
            <person name="Yoneyama K."/>
            <person name="Manabe R.I."/>
            <person name="Nelson D.C."/>
            <person name="Schulman A.H."/>
            <person name="Timko M.P."/>
            <person name="dePamphilis C.W."/>
            <person name="Choi D."/>
            <person name="Shirasu K."/>
        </authorList>
    </citation>
    <scope>NUCLEOTIDE SEQUENCE [LARGE SCALE GENOMIC DNA]</scope>
    <source>
        <strain evidence="7">cv. UVA1</strain>
    </source>
</reference>
<dbReference type="AlphaFoldDB" id="A0A5A7NXR1"/>
<evidence type="ECO:0000256" key="1">
    <source>
        <dbReference type="ARBA" id="ARBA00022741"/>
    </source>
</evidence>
<dbReference type="InterPro" id="IPR027417">
    <property type="entry name" value="P-loop_NTPase"/>
</dbReference>
<dbReference type="GO" id="GO:0005524">
    <property type="term" value="F:ATP binding"/>
    <property type="evidence" value="ECO:0007669"/>
    <property type="project" value="UniProtKB-KW"/>
</dbReference>
<gene>
    <name evidence="6" type="ORF">STAS_00875</name>
</gene>
<evidence type="ECO:0000313" key="6">
    <source>
        <dbReference type="EMBL" id="GER25306.1"/>
    </source>
</evidence>
<dbReference type="GO" id="GO:0016787">
    <property type="term" value="F:hydrolase activity"/>
    <property type="evidence" value="ECO:0007669"/>
    <property type="project" value="UniProtKB-KW"/>
</dbReference>
<protein>
    <submittedName>
        <fullName evidence="6">Dead box ATP-dependent RNA helicase</fullName>
    </submittedName>
</protein>
<evidence type="ECO:0000313" key="7">
    <source>
        <dbReference type="Proteomes" id="UP000325081"/>
    </source>
</evidence>
<dbReference type="GO" id="GO:0003676">
    <property type="term" value="F:nucleic acid binding"/>
    <property type="evidence" value="ECO:0007669"/>
    <property type="project" value="InterPro"/>
</dbReference>
<evidence type="ECO:0000256" key="4">
    <source>
        <dbReference type="ARBA" id="ARBA00022840"/>
    </source>
</evidence>
<dbReference type="PROSITE" id="PS51192">
    <property type="entry name" value="HELICASE_ATP_BIND_1"/>
    <property type="match status" value="1"/>
</dbReference>
<evidence type="ECO:0000259" key="5">
    <source>
        <dbReference type="PROSITE" id="PS51192"/>
    </source>
</evidence>
<keyword evidence="7" id="KW-1185">Reference proteome</keyword>
<evidence type="ECO:0000256" key="2">
    <source>
        <dbReference type="ARBA" id="ARBA00022801"/>
    </source>
</evidence>